<feature type="binding site" evidence="6">
    <location>
        <position position="142"/>
    </location>
    <ligand>
        <name>chlorophyll a</name>
        <dbReference type="ChEBI" id="CHEBI:58416"/>
        <label>1</label>
    </ligand>
</feature>
<dbReference type="STRING" id="564608.C1N6G9"/>
<evidence type="ECO:0000256" key="4">
    <source>
        <dbReference type="ARBA" id="ARBA00022640"/>
    </source>
</evidence>
<dbReference type="Pfam" id="PF00504">
    <property type="entry name" value="Chloroa_b-bind"/>
    <property type="match status" value="1"/>
</dbReference>
<evidence type="ECO:0000313" key="10">
    <source>
        <dbReference type="Proteomes" id="UP000001876"/>
    </source>
</evidence>
<dbReference type="OrthoDB" id="423598at2759"/>
<evidence type="ECO:0000256" key="6">
    <source>
        <dbReference type="PIRSR" id="PIRSR601344-1"/>
    </source>
</evidence>
<dbReference type="EMBL" id="GG663748">
    <property type="protein sequence ID" value="EEH52667.1"/>
    <property type="molecule type" value="Genomic_DNA"/>
</dbReference>
<dbReference type="SUPFAM" id="SSF103511">
    <property type="entry name" value="Chlorophyll a-b binding protein"/>
    <property type="match status" value="1"/>
</dbReference>
<feature type="binding site" evidence="6">
    <location>
        <position position="246"/>
    </location>
    <ligand>
        <name>chlorophyll a</name>
        <dbReference type="ChEBI" id="CHEBI:58416"/>
        <label>1</label>
    </ligand>
</feature>
<dbReference type="GO" id="GO:0009522">
    <property type="term" value="C:photosystem I"/>
    <property type="evidence" value="ECO:0007669"/>
    <property type="project" value="UniProtKB-KW"/>
</dbReference>
<dbReference type="Proteomes" id="UP000001876">
    <property type="component" value="Unassembled WGS sequence"/>
</dbReference>
<dbReference type="GO" id="GO:0009535">
    <property type="term" value="C:chloroplast thylakoid membrane"/>
    <property type="evidence" value="ECO:0007669"/>
    <property type="project" value="UniProtKB-SubCell"/>
</dbReference>
<keyword evidence="5 7" id="KW-0157">Chromophore</keyword>
<keyword evidence="2 7" id="KW-0150">Chloroplast</keyword>
<gene>
    <name evidence="9" type="primary">LHCB4</name>
    <name evidence="9" type="ORF">MICPUCDRAFT_70908</name>
</gene>
<dbReference type="Gene3D" id="1.10.3460.10">
    <property type="entry name" value="Chlorophyll a/b binding protein domain"/>
    <property type="match status" value="1"/>
</dbReference>
<evidence type="ECO:0000256" key="5">
    <source>
        <dbReference type="ARBA" id="ARBA00022991"/>
    </source>
</evidence>
<comment type="function">
    <text evidence="7">The light-harvesting complex (LHC) functions as a light receptor, it captures and delivers excitation energy to photosystems with which it is closely associated.</text>
</comment>
<dbReference type="OMA" id="ERPLWYP"/>
<keyword evidence="7" id="KW-0793">Thylakoid</keyword>
<evidence type="ECO:0000256" key="7">
    <source>
        <dbReference type="RuleBase" id="RU363080"/>
    </source>
</evidence>
<feature type="binding site" evidence="6">
    <location>
        <position position="82"/>
    </location>
    <ligand>
        <name>chlorophyll a</name>
        <dbReference type="ChEBI" id="CHEBI:58416"/>
        <label>1</label>
    </ligand>
</feature>
<keyword evidence="1 6" id="KW-0148">Chlorophyll</keyword>
<feature type="binding site" description="axial binding residue" evidence="6">
    <location>
        <position position="190"/>
    </location>
    <ligand>
        <name>chlorophyll b</name>
        <dbReference type="ChEBI" id="CHEBI:61721"/>
        <label>1</label>
    </ligand>
    <ligandPart>
        <name>Mg</name>
        <dbReference type="ChEBI" id="CHEBI:25107"/>
    </ligandPart>
</feature>
<dbReference type="GeneID" id="9688776"/>
<dbReference type="GO" id="GO:0009765">
    <property type="term" value="P:photosynthesis, light harvesting"/>
    <property type="evidence" value="ECO:0007669"/>
    <property type="project" value="InterPro"/>
</dbReference>
<proteinExistence type="inferred from homology"/>
<keyword evidence="10" id="KW-1185">Reference proteome</keyword>
<feature type="binding site" evidence="6">
    <location>
        <position position="139"/>
    </location>
    <ligand>
        <name>chlorophyll a</name>
        <dbReference type="ChEBI" id="CHEBI:58416"/>
        <label>1</label>
    </ligand>
</feature>
<comment type="subcellular location">
    <subcellularLocation>
        <location evidence="7">Plastid</location>
        <location evidence="7">Chloroplast thylakoid membrane</location>
    </subcellularLocation>
</comment>
<evidence type="ECO:0000313" key="9">
    <source>
        <dbReference type="EMBL" id="EEH52667.1"/>
    </source>
</evidence>
<evidence type="ECO:0000256" key="8">
    <source>
        <dbReference type="SAM" id="MobiDB-lite"/>
    </source>
</evidence>
<feature type="binding site" description="axial binding residue" evidence="6">
    <location>
        <position position="144"/>
    </location>
    <ligand>
        <name>chlorophyll b</name>
        <dbReference type="ChEBI" id="CHEBI:61721"/>
        <label>1</label>
    </ligand>
    <ligandPart>
        <name>Mg</name>
        <dbReference type="ChEBI" id="CHEBI:25107"/>
    </ligandPart>
</feature>
<feature type="binding site" evidence="6">
    <location>
        <position position="258"/>
    </location>
    <ligand>
        <name>chlorophyll a</name>
        <dbReference type="ChEBI" id="CHEBI:58416"/>
        <label>6</label>
    </ligand>
</feature>
<feature type="region of interest" description="Disordered" evidence="8">
    <location>
        <begin position="18"/>
        <end position="58"/>
    </location>
</feature>
<keyword evidence="3 7" id="KW-0602">Photosynthesis</keyword>
<reference evidence="9 10" key="1">
    <citation type="journal article" date="2009" name="Science">
        <title>Green evolution and dynamic adaptations revealed by genomes of the marine picoeukaryotes Micromonas.</title>
        <authorList>
            <person name="Worden A.Z."/>
            <person name="Lee J.H."/>
            <person name="Mock T."/>
            <person name="Rouze P."/>
            <person name="Simmons M.P."/>
            <person name="Aerts A.L."/>
            <person name="Allen A.E."/>
            <person name="Cuvelier M.L."/>
            <person name="Derelle E."/>
            <person name="Everett M.V."/>
            <person name="Foulon E."/>
            <person name="Grimwood J."/>
            <person name="Gundlach H."/>
            <person name="Henrissat B."/>
            <person name="Napoli C."/>
            <person name="McDonald S.M."/>
            <person name="Parker M.S."/>
            <person name="Rombauts S."/>
            <person name="Salamov A."/>
            <person name="Von Dassow P."/>
            <person name="Badger J.H."/>
            <person name="Coutinho P.M."/>
            <person name="Demir E."/>
            <person name="Dubchak I."/>
            <person name="Gentemann C."/>
            <person name="Eikrem W."/>
            <person name="Gready J.E."/>
            <person name="John U."/>
            <person name="Lanier W."/>
            <person name="Lindquist E.A."/>
            <person name="Lucas S."/>
            <person name="Mayer K.F."/>
            <person name="Moreau H."/>
            <person name="Not F."/>
            <person name="Otillar R."/>
            <person name="Panaud O."/>
            <person name="Pangilinan J."/>
            <person name="Paulsen I."/>
            <person name="Piegu B."/>
            <person name="Poliakov A."/>
            <person name="Robbens S."/>
            <person name="Schmutz J."/>
            <person name="Toulza E."/>
            <person name="Wyss T."/>
            <person name="Zelensky A."/>
            <person name="Zhou K."/>
            <person name="Armbrust E.V."/>
            <person name="Bhattacharya D."/>
            <person name="Goodenough U.W."/>
            <person name="Van de Peer Y."/>
            <person name="Grigoriev I.V."/>
        </authorList>
    </citation>
    <scope>NUCLEOTIDE SEQUENCE [LARGE SCALE GENOMIC DNA]</scope>
    <source>
        <strain evidence="9 10">CCMP1545</strain>
    </source>
</reference>
<dbReference type="InterPro" id="IPR022796">
    <property type="entry name" value="Chloroa_b-bind"/>
</dbReference>
<sequence>MACIASLNVSAAFGKKKAAPVKKTAPKKKSAPAKRGASSGARKGNIGPNRTLWNGWESNPEPPAYLDGTLPGDAGFDPFGLSKPVEYLQFDLDALNQSAAINPSGNVIGKLKKVDNKPTERTIVPFNEAFDIVRFRECELQHSRWAMLGLVGAVVAESETGISWVDAGKVLNEQPQYLGFDINVPVTTLVWIEVLTMGFAEVKRSSELDSNKRCYPGGYFDPLGLAASADAEALFKLQTAELKHGRLAMIGMLGIASQAAKNGLSPLEALTGGQ</sequence>
<dbReference type="AlphaFoldDB" id="C1N6G9"/>
<evidence type="ECO:0000256" key="3">
    <source>
        <dbReference type="ARBA" id="ARBA00022531"/>
    </source>
</evidence>
<feature type="binding site" evidence="6">
    <location>
        <position position="241"/>
    </location>
    <ligand>
        <name>chlorophyll a</name>
        <dbReference type="ChEBI" id="CHEBI:58416"/>
        <label>1</label>
    </ligand>
</feature>
<evidence type="ECO:0000256" key="2">
    <source>
        <dbReference type="ARBA" id="ARBA00022528"/>
    </source>
</evidence>
<feature type="binding site" description="axial binding residue" evidence="6">
    <location>
        <position position="208"/>
    </location>
    <ligand>
        <name>chlorophyll b</name>
        <dbReference type="ChEBI" id="CHEBI:61721"/>
        <label>1</label>
    </ligand>
    <ligandPart>
        <name>Mg</name>
        <dbReference type="ChEBI" id="CHEBI:25107"/>
    </ligandPart>
</feature>
<keyword evidence="7" id="KW-0603">Photosystem I</keyword>
<comment type="similarity">
    <text evidence="7">Belongs to the light-harvesting chlorophyll a/b-binding (LHC) protein family.</text>
</comment>
<keyword evidence="7" id="KW-0604">Photosystem II</keyword>
<feature type="compositionally biased region" description="Basic residues" evidence="8">
    <location>
        <begin position="18"/>
        <end position="32"/>
    </location>
</feature>
<name>C1N6G9_MICPC</name>
<dbReference type="GO" id="GO:0009523">
    <property type="term" value="C:photosystem II"/>
    <property type="evidence" value="ECO:0007669"/>
    <property type="project" value="UniProtKB-KW"/>
</dbReference>
<keyword evidence="4 7" id="KW-0934">Plastid</keyword>
<dbReference type="RefSeq" id="XP_003063531.1">
    <property type="nucleotide sequence ID" value="XM_003063485.1"/>
</dbReference>
<dbReference type="KEGG" id="mpp:MICPUCDRAFT_70908"/>
<dbReference type="PANTHER" id="PTHR21649">
    <property type="entry name" value="CHLOROPHYLL A/B BINDING PROTEIN"/>
    <property type="match status" value="1"/>
</dbReference>
<evidence type="ECO:0000256" key="1">
    <source>
        <dbReference type="ARBA" id="ARBA00022494"/>
    </source>
</evidence>
<dbReference type="eggNOG" id="ENOG502QRH9">
    <property type="taxonomic scope" value="Eukaryota"/>
</dbReference>
<accession>C1N6G9</accession>
<dbReference type="InterPro" id="IPR001344">
    <property type="entry name" value="Chloro_AB-bd_pln"/>
</dbReference>
<dbReference type="GO" id="GO:0016168">
    <property type="term" value="F:chlorophyll binding"/>
    <property type="evidence" value="ECO:0007669"/>
    <property type="project" value="UniProtKB-KW"/>
</dbReference>
<protein>
    <recommendedName>
        <fullName evidence="7">Chlorophyll a-b binding protein, chloroplastic</fullName>
    </recommendedName>
</protein>
<organism evidence="10">
    <name type="scientific">Micromonas pusilla (strain CCMP1545)</name>
    <name type="common">Picoplanktonic green alga</name>
    <dbReference type="NCBI Taxonomy" id="564608"/>
    <lineage>
        <taxon>Eukaryota</taxon>
        <taxon>Viridiplantae</taxon>
        <taxon>Chlorophyta</taxon>
        <taxon>Mamiellophyceae</taxon>
        <taxon>Mamiellales</taxon>
        <taxon>Mamiellaceae</taxon>
        <taxon>Micromonas</taxon>
    </lineage>
</organism>